<dbReference type="GO" id="GO:1990112">
    <property type="term" value="C:RQC complex"/>
    <property type="evidence" value="ECO:0007669"/>
    <property type="project" value="TreeGrafter"/>
</dbReference>
<feature type="coiled-coil region" evidence="7">
    <location>
        <begin position="321"/>
        <end position="356"/>
    </location>
</feature>
<comment type="subcellular location">
    <subcellularLocation>
        <location evidence="2">Cytoplasm</location>
    </subcellularLocation>
    <subcellularLocation>
        <location evidence="1">Nucleus</location>
    </subcellularLocation>
</comment>
<keyword evidence="12" id="KW-1185">Reference proteome</keyword>
<dbReference type="GO" id="GO:0072344">
    <property type="term" value="P:rescue of stalled ribosome"/>
    <property type="evidence" value="ECO:0007669"/>
    <property type="project" value="TreeGrafter"/>
</dbReference>
<sequence>MKARFESFDVVACVSELKNILIGYRLVNIYDANNKTYLFKLSNSSSDEKLFLLIESGVRMHLTGFSWPKSTMPLGFTMKLRKHIKNKKLSDIKQLGIDRLVDLTFGFDENAYHLIVELYDKGNMFLTDASYTILHLLRTRTDADQDVRYATRERFPVELARPFPDVLVDLQNSSTVERLTQTISELLLNANGPWNAMPPPTEGSDRLPIVTVLNNYFSFGTGLIEHCCYLAGLSNVKRPRKGEKTESLFVTSPDSEACRVEFSRKIAIALIEVLLQIQGKSSLTGDSSSTPAVILGTPDSKEPEKLTKYVAVDEFYSSLEIQRTEVQIAQNEKNANKKLDNIRRDQEQRLRTLKEEQVADNRRAQLLELNAELVDKVIVTLNCAIANQTNWKVLEQVLENQKQLGDDPVVNCIVRLQLASNQAVLRLCDPYANDDDSDNEASSMDILVDLDCTALQNAKKYYSHRRQAEAKEQKTIAGTKIALKVASKKAEKTRKEVRNVQKPTKTRKPFWFEKFHWFISSENYLVLAGRDAAQNENLVKRHFRQHDIYVHADVHGASSVIVKARRLQPSEQPPPGRCASGNEDSALPQPPMKTLIEAGHMAVALSNAWSAKVITNAWWVRYEQVSKTAPTGEYLPTGSFVIRGRKHMLPQCHLAYGIAILFKLGDDSVERHLGERCIDLDSATDVSTSKYDAVAAVAKDEGDSEADDAELTTAFRNVSLNLNVNRIKKSQPAPQKDGKRSNTQNPPSKVETAGKRTNAGPNPLKRGQKAKMKRIRQKYGDQDDEERQMRLKILQGANAKLSVVHDIGKAPHQVAKMDEDDDEAVPFPPVEDVVSSDSEQQEEVEEEKVVVAVEGKEEEDEGVAWVAEESPLETLTGQPVDEDTLLFALPFCAPYSALAKYKYKAKLIPGTQKRGKITKLAIQHFSQDKAASQLEKQLIQCLREEDVCRVLPGPAKITFLESQRHA</sequence>
<evidence type="ECO:0000256" key="1">
    <source>
        <dbReference type="ARBA" id="ARBA00004123"/>
    </source>
</evidence>
<evidence type="ECO:0000256" key="3">
    <source>
        <dbReference type="ARBA" id="ARBA00008318"/>
    </source>
</evidence>
<dbReference type="GO" id="GO:0005737">
    <property type="term" value="C:cytoplasm"/>
    <property type="evidence" value="ECO:0007669"/>
    <property type="project" value="UniProtKB-SubCell"/>
</dbReference>
<dbReference type="PANTHER" id="PTHR15239:SF6">
    <property type="entry name" value="RIBOSOME QUALITY CONTROL COMPLEX SUBUNIT NEMF"/>
    <property type="match status" value="1"/>
</dbReference>
<evidence type="ECO:0000256" key="8">
    <source>
        <dbReference type="SAM" id="MobiDB-lite"/>
    </source>
</evidence>
<evidence type="ECO:0000256" key="2">
    <source>
        <dbReference type="ARBA" id="ARBA00004496"/>
    </source>
</evidence>
<dbReference type="GO" id="GO:0000049">
    <property type="term" value="F:tRNA binding"/>
    <property type="evidence" value="ECO:0007669"/>
    <property type="project" value="TreeGrafter"/>
</dbReference>
<evidence type="ECO:0000259" key="9">
    <source>
        <dbReference type="Pfam" id="PF05670"/>
    </source>
</evidence>
<accession>A0A0R3UJK3</accession>
<evidence type="ECO:0000256" key="6">
    <source>
        <dbReference type="ARBA" id="ARBA00023242"/>
    </source>
</evidence>
<dbReference type="AlphaFoldDB" id="A0A0R3UJK3"/>
<evidence type="ECO:0008006" key="13">
    <source>
        <dbReference type="Google" id="ProtNLM"/>
    </source>
</evidence>
<feature type="region of interest" description="Disordered" evidence="8">
    <location>
        <begin position="566"/>
        <end position="589"/>
    </location>
</feature>
<keyword evidence="5 7" id="KW-0175">Coiled coil</keyword>
<dbReference type="FunFam" id="2.30.310.10:FF:000001">
    <property type="entry name" value="Nuclear export mediator factor Nemf"/>
    <property type="match status" value="1"/>
</dbReference>
<dbReference type="InterPro" id="IPR008532">
    <property type="entry name" value="NFACT_RNA-bd"/>
</dbReference>
<protein>
    <recommendedName>
        <fullName evidence="13">NFACT RNA-binding domain-containing protein</fullName>
    </recommendedName>
</protein>
<evidence type="ECO:0000313" key="11">
    <source>
        <dbReference type="EMBL" id="VDD81694.1"/>
    </source>
</evidence>
<dbReference type="PANTHER" id="PTHR15239">
    <property type="entry name" value="NUCLEAR EXPORT MEDIATOR FACTOR NEMF"/>
    <property type="match status" value="1"/>
</dbReference>
<dbReference type="OrthoDB" id="207084at2759"/>
<keyword evidence="4" id="KW-0963">Cytoplasm</keyword>
<keyword evidence="6" id="KW-0539">Nucleus</keyword>
<dbReference type="EMBL" id="UXSR01005396">
    <property type="protein sequence ID" value="VDD81694.1"/>
    <property type="molecule type" value="Genomic_DNA"/>
</dbReference>
<evidence type="ECO:0000259" key="10">
    <source>
        <dbReference type="Pfam" id="PF11923"/>
    </source>
</evidence>
<feature type="domain" description="NFACT RNA-binding" evidence="9">
    <location>
        <begin position="514"/>
        <end position="644"/>
    </location>
</feature>
<dbReference type="Pfam" id="PF11923">
    <property type="entry name" value="NFACT-C"/>
    <property type="match status" value="1"/>
</dbReference>
<dbReference type="InterPro" id="IPR021846">
    <property type="entry name" value="NFACT-C"/>
</dbReference>
<dbReference type="Pfam" id="PF05670">
    <property type="entry name" value="NFACT-R_1"/>
    <property type="match status" value="1"/>
</dbReference>
<comment type="similarity">
    <text evidence="3">Belongs to the NEMF family.</text>
</comment>
<dbReference type="Proteomes" id="UP000267029">
    <property type="component" value="Unassembled WGS sequence"/>
</dbReference>
<proteinExistence type="inferred from homology"/>
<dbReference type="InterPro" id="IPR051608">
    <property type="entry name" value="RQC_Subunit_NEMF"/>
</dbReference>
<dbReference type="STRING" id="53468.A0A0R3UJK3"/>
<reference evidence="11 12" key="1">
    <citation type="submission" date="2018-10" db="EMBL/GenBank/DDBJ databases">
        <authorList>
            <consortium name="Pathogen Informatics"/>
        </authorList>
    </citation>
    <scope>NUCLEOTIDE SEQUENCE [LARGE SCALE GENOMIC DNA]</scope>
</reference>
<dbReference type="Gene3D" id="2.30.310.10">
    <property type="entry name" value="ibrinogen binding protein from staphylococcus aureus domain"/>
    <property type="match status" value="1"/>
</dbReference>
<feature type="compositionally biased region" description="Basic residues" evidence="8">
    <location>
        <begin position="766"/>
        <end position="777"/>
    </location>
</feature>
<dbReference type="Pfam" id="PF05833">
    <property type="entry name" value="NFACT_N"/>
    <property type="match status" value="1"/>
</dbReference>
<dbReference type="GO" id="GO:1990116">
    <property type="term" value="P:ribosome-associated ubiquitin-dependent protein catabolic process"/>
    <property type="evidence" value="ECO:0007669"/>
    <property type="project" value="TreeGrafter"/>
</dbReference>
<feature type="domain" description="NFACT protein C-terminal" evidence="10">
    <location>
        <begin position="868"/>
        <end position="957"/>
    </location>
</feature>
<evidence type="ECO:0000313" key="12">
    <source>
        <dbReference type="Proteomes" id="UP000267029"/>
    </source>
</evidence>
<gene>
    <name evidence="11" type="ORF">MCOS_LOCUS7697</name>
</gene>
<dbReference type="GO" id="GO:0043023">
    <property type="term" value="F:ribosomal large subunit binding"/>
    <property type="evidence" value="ECO:0007669"/>
    <property type="project" value="TreeGrafter"/>
</dbReference>
<feature type="region of interest" description="Disordered" evidence="8">
    <location>
        <begin position="725"/>
        <end position="784"/>
    </location>
</feature>
<evidence type="ECO:0000256" key="7">
    <source>
        <dbReference type="SAM" id="Coils"/>
    </source>
</evidence>
<dbReference type="GO" id="GO:0005634">
    <property type="term" value="C:nucleus"/>
    <property type="evidence" value="ECO:0007669"/>
    <property type="project" value="UniProtKB-SubCell"/>
</dbReference>
<organism evidence="11 12">
    <name type="scientific">Mesocestoides corti</name>
    <name type="common">Flatworm</name>
    <dbReference type="NCBI Taxonomy" id="53468"/>
    <lineage>
        <taxon>Eukaryota</taxon>
        <taxon>Metazoa</taxon>
        <taxon>Spiralia</taxon>
        <taxon>Lophotrochozoa</taxon>
        <taxon>Platyhelminthes</taxon>
        <taxon>Cestoda</taxon>
        <taxon>Eucestoda</taxon>
        <taxon>Cyclophyllidea</taxon>
        <taxon>Mesocestoididae</taxon>
        <taxon>Mesocestoides</taxon>
    </lineage>
</organism>
<evidence type="ECO:0000256" key="4">
    <source>
        <dbReference type="ARBA" id="ARBA00022490"/>
    </source>
</evidence>
<evidence type="ECO:0000256" key="5">
    <source>
        <dbReference type="ARBA" id="ARBA00023054"/>
    </source>
</evidence>
<name>A0A0R3UJK3_MESCO</name>